<comment type="caution">
    <text evidence="10">The sequence shown here is derived from an EMBL/GenBank/DDBJ whole genome shotgun (WGS) entry which is preliminary data.</text>
</comment>
<dbReference type="InterPro" id="IPR005828">
    <property type="entry name" value="MFS_sugar_transport-like"/>
</dbReference>
<keyword evidence="6 8" id="KW-0472">Membrane</keyword>
<keyword evidence="3 7" id="KW-0813">Transport</keyword>
<dbReference type="PANTHER" id="PTHR48022:SF14">
    <property type="entry name" value="MAJOR FACILITATOR SUPERFAMILY (MFS) PROFILE DOMAIN-CONTAINING PROTEIN-RELATED"/>
    <property type="match status" value="1"/>
</dbReference>
<dbReference type="VEuPathDB" id="FungiDB:C8Q69DRAFT_304912"/>
<gene>
    <name evidence="10" type="ORF">C8Q69DRAFT_304912</name>
</gene>
<feature type="transmembrane region" description="Helical" evidence="8">
    <location>
        <begin position="152"/>
        <end position="173"/>
    </location>
</feature>
<evidence type="ECO:0000256" key="6">
    <source>
        <dbReference type="ARBA" id="ARBA00023136"/>
    </source>
</evidence>
<feature type="transmembrane region" description="Helical" evidence="8">
    <location>
        <begin position="325"/>
        <end position="346"/>
    </location>
</feature>
<dbReference type="RefSeq" id="XP_028484443.1">
    <property type="nucleotide sequence ID" value="XM_028627189.1"/>
</dbReference>
<feature type="transmembrane region" description="Helical" evidence="8">
    <location>
        <begin position="358"/>
        <end position="378"/>
    </location>
</feature>
<feature type="transmembrane region" description="Helical" evidence="8">
    <location>
        <begin position="126"/>
        <end position="146"/>
    </location>
</feature>
<dbReference type="GeneID" id="39596466"/>
<evidence type="ECO:0000259" key="9">
    <source>
        <dbReference type="PROSITE" id="PS50850"/>
    </source>
</evidence>
<dbReference type="InterPro" id="IPR036259">
    <property type="entry name" value="MFS_trans_sf"/>
</dbReference>
<evidence type="ECO:0000256" key="4">
    <source>
        <dbReference type="ARBA" id="ARBA00022692"/>
    </source>
</evidence>
<evidence type="ECO:0000313" key="10">
    <source>
        <dbReference type="EMBL" id="RWQ94798.1"/>
    </source>
</evidence>
<evidence type="ECO:0000256" key="2">
    <source>
        <dbReference type="ARBA" id="ARBA00010992"/>
    </source>
</evidence>
<evidence type="ECO:0000256" key="1">
    <source>
        <dbReference type="ARBA" id="ARBA00004141"/>
    </source>
</evidence>
<dbReference type="SUPFAM" id="SSF103473">
    <property type="entry name" value="MFS general substrate transporter"/>
    <property type="match status" value="1"/>
</dbReference>
<feature type="domain" description="Major facilitator superfamily (MFS) profile" evidence="9">
    <location>
        <begin position="52"/>
        <end position="513"/>
    </location>
</feature>
<dbReference type="InterPro" id="IPR050360">
    <property type="entry name" value="MFS_Sugar_Transporters"/>
</dbReference>
<feature type="transmembrane region" description="Helical" evidence="8">
    <location>
        <begin position="48"/>
        <end position="75"/>
    </location>
</feature>
<feature type="transmembrane region" description="Helical" evidence="8">
    <location>
        <begin position="185"/>
        <end position="204"/>
    </location>
</feature>
<dbReference type="InterPro" id="IPR005829">
    <property type="entry name" value="Sugar_transporter_CS"/>
</dbReference>
<dbReference type="Pfam" id="PF00083">
    <property type="entry name" value="Sugar_tr"/>
    <property type="match status" value="1"/>
</dbReference>
<dbReference type="GO" id="GO:0005351">
    <property type="term" value="F:carbohydrate:proton symporter activity"/>
    <property type="evidence" value="ECO:0007669"/>
    <property type="project" value="TreeGrafter"/>
</dbReference>
<dbReference type="EMBL" id="RCNU01000007">
    <property type="protein sequence ID" value="RWQ94798.1"/>
    <property type="molecule type" value="Genomic_DNA"/>
</dbReference>
<dbReference type="NCBIfam" id="TIGR00879">
    <property type="entry name" value="SP"/>
    <property type="match status" value="1"/>
</dbReference>
<reference evidence="10 11" key="1">
    <citation type="journal article" date="2018" name="Front. Microbiol.">
        <title>Genomic and genetic insights into a cosmopolitan fungus, Paecilomyces variotii (Eurotiales).</title>
        <authorList>
            <person name="Urquhart A.S."/>
            <person name="Mondo S.J."/>
            <person name="Makela M.R."/>
            <person name="Hane J.K."/>
            <person name="Wiebenga A."/>
            <person name="He G."/>
            <person name="Mihaltcheva S."/>
            <person name="Pangilinan J."/>
            <person name="Lipzen A."/>
            <person name="Barry K."/>
            <person name="de Vries R.P."/>
            <person name="Grigoriev I.V."/>
            <person name="Idnurm A."/>
        </authorList>
    </citation>
    <scope>NUCLEOTIDE SEQUENCE [LARGE SCALE GENOMIC DNA]</scope>
    <source>
        <strain evidence="10 11">CBS 101075</strain>
    </source>
</reference>
<feature type="transmembrane region" description="Helical" evidence="8">
    <location>
        <begin position="216"/>
        <end position="239"/>
    </location>
</feature>
<feature type="transmembrane region" description="Helical" evidence="8">
    <location>
        <begin position="95"/>
        <end position="114"/>
    </location>
</feature>
<feature type="transmembrane region" description="Helical" evidence="8">
    <location>
        <begin position="488"/>
        <end position="509"/>
    </location>
</feature>
<comment type="similarity">
    <text evidence="2 7">Belongs to the major facilitator superfamily. Sugar transporter (TC 2.A.1.1) family.</text>
</comment>
<dbReference type="PANTHER" id="PTHR48022">
    <property type="entry name" value="PLASTIDIC GLUCOSE TRANSPORTER 4"/>
    <property type="match status" value="1"/>
</dbReference>
<keyword evidence="4 8" id="KW-0812">Transmembrane</keyword>
<evidence type="ECO:0000256" key="5">
    <source>
        <dbReference type="ARBA" id="ARBA00022989"/>
    </source>
</evidence>
<dbReference type="Gene3D" id="1.20.1250.20">
    <property type="entry name" value="MFS general substrate transporter like domains"/>
    <property type="match status" value="1"/>
</dbReference>
<evidence type="ECO:0000256" key="3">
    <source>
        <dbReference type="ARBA" id="ARBA00022448"/>
    </source>
</evidence>
<dbReference type="InterPro" id="IPR003663">
    <property type="entry name" value="Sugar/inositol_transpt"/>
</dbReference>
<dbReference type="FunFam" id="1.20.1250.20:FF:000026">
    <property type="entry name" value="MFS quinate transporter QutD"/>
    <property type="match status" value="1"/>
</dbReference>
<accession>A0A443HSI6</accession>
<feature type="transmembrane region" description="Helical" evidence="8">
    <location>
        <begin position="423"/>
        <end position="440"/>
    </location>
</feature>
<keyword evidence="11" id="KW-1185">Reference proteome</keyword>
<dbReference type="OrthoDB" id="8120565at2759"/>
<dbReference type="GO" id="GO:0016020">
    <property type="term" value="C:membrane"/>
    <property type="evidence" value="ECO:0007669"/>
    <property type="project" value="UniProtKB-SubCell"/>
</dbReference>
<dbReference type="PROSITE" id="PS50850">
    <property type="entry name" value="MFS"/>
    <property type="match status" value="1"/>
</dbReference>
<sequence length="554" mass="61680">MVDKVDAKHTINDPSDNSIQGFSHHAEAVFGRETYGPAGLRGLIANPYVFLCAACSTLGGVLFGYDQGVVSVILVMDQFLERFTRVADGHPGSGFWKGLMTAMIELGALLGALNQGWIADKISRKYSILVAVFVFVIGSVLQTAAVDYAMLTVARFIGGLGIGMLSMVAPLYISEISPPECRGTLLVLEEFCIVSGIVVAYWITYGTRFIAGEWAWRLPFLLQMVPAFILAGGVFLLPFSPRWLASKGRNEDALASLTKLRRLPASDKRVYQEYLDIRAEAMFHQEVSAERHPHLHDGSQKSSLLLEFASWADCFKRGCWRRTHVGIGLMFFQQFVGINALIYYSPTLFETMGLDYDMQLIMSGILNVTQLVGVFSSVWTMDTIGRRPLLLMGSIFMTISHIIIAVLVGLFDKDWPSHRAQGWTSVAFLFFYMLSFGASWGPVPWAMPSEIFPSSLRAKGVALSTCSNWLNNFIIGLITPPLVQNTGYGAYVFFAVFCLLSFVWTYFFVPETTGRTLEQMDHVFKDSTNEADEARRHAIECELLRQESEVPPTL</sequence>
<name>A0A443HSI6_BYSSP</name>
<feature type="transmembrane region" description="Helical" evidence="8">
    <location>
        <begin position="390"/>
        <end position="411"/>
    </location>
</feature>
<dbReference type="PROSITE" id="PS00217">
    <property type="entry name" value="SUGAR_TRANSPORT_2"/>
    <property type="match status" value="1"/>
</dbReference>
<evidence type="ECO:0000313" key="11">
    <source>
        <dbReference type="Proteomes" id="UP000283841"/>
    </source>
</evidence>
<dbReference type="AlphaFoldDB" id="A0A443HSI6"/>
<comment type="subcellular location">
    <subcellularLocation>
        <location evidence="1">Membrane</location>
        <topology evidence="1">Multi-pass membrane protein</topology>
    </subcellularLocation>
</comment>
<evidence type="ECO:0000256" key="7">
    <source>
        <dbReference type="RuleBase" id="RU003346"/>
    </source>
</evidence>
<dbReference type="Proteomes" id="UP000283841">
    <property type="component" value="Unassembled WGS sequence"/>
</dbReference>
<dbReference type="PRINTS" id="PR00171">
    <property type="entry name" value="SUGRTRNSPORT"/>
</dbReference>
<organism evidence="10 11">
    <name type="scientific">Byssochlamys spectabilis</name>
    <name type="common">Paecilomyces variotii</name>
    <dbReference type="NCBI Taxonomy" id="264951"/>
    <lineage>
        <taxon>Eukaryota</taxon>
        <taxon>Fungi</taxon>
        <taxon>Dikarya</taxon>
        <taxon>Ascomycota</taxon>
        <taxon>Pezizomycotina</taxon>
        <taxon>Eurotiomycetes</taxon>
        <taxon>Eurotiomycetidae</taxon>
        <taxon>Eurotiales</taxon>
        <taxon>Thermoascaceae</taxon>
        <taxon>Paecilomyces</taxon>
    </lineage>
</organism>
<keyword evidence="5 8" id="KW-1133">Transmembrane helix</keyword>
<feature type="transmembrane region" description="Helical" evidence="8">
    <location>
        <begin position="461"/>
        <end position="482"/>
    </location>
</feature>
<proteinExistence type="inferred from homology"/>
<dbReference type="InterPro" id="IPR020846">
    <property type="entry name" value="MFS_dom"/>
</dbReference>
<protein>
    <submittedName>
        <fullName evidence="10">Putative MFS monosaccharide transporter</fullName>
    </submittedName>
</protein>
<evidence type="ECO:0000256" key="8">
    <source>
        <dbReference type="SAM" id="Phobius"/>
    </source>
</evidence>